<feature type="compositionally biased region" description="Pro residues" evidence="1">
    <location>
        <begin position="539"/>
        <end position="548"/>
    </location>
</feature>
<name>A0ABQ8UAT2_9EUKA</name>
<feature type="compositionally biased region" description="Low complexity" evidence="1">
    <location>
        <begin position="415"/>
        <end position="424"/>
    </location>
</feature>
<feature type="compositionally biased region" description="Low complexity" evidence="1">
    <location>
        <begin position="195"/>
        <end position="234"/>
    </location>
</feature>
<dbReference type="EMBL" id="JAPMOS010000107">
    <property type="protein sequence ID" value="KAJ4455467.1"/>
    <property type="molecule type" value="Genomic_DNA"/>
</dbReference>
<organism evidence="2 3">
    <name type="scientific">Paratrimastix pyriformis</name>
    <dbReference type="NCBI Taxonomy" id="342808"/>
    <lineage>
        <taxon>Eukaryota</taxon>
        <taxon>Metamonada</taxon>
        <taxon>Preaxostyla</taxon>
        <taxon>Paratrimastigidae</taxon>
        <taxon>Paratrimastix</taxon>
    </lineage>
</organism>
<feature type="region of interest" description="Disordered" evidence="1">
    <location>
        <begin position="61"/>
        <end position="96"/>
    </location>
</feature>
<reference evidence="2" key="1">
    <citation type="journal article" date="2022" name="bioRxiv">
        <title>Genomics of Preaxostyla Flagellates Illuminates Evolutionary Transitions and the Path Towards Mitochondrial Loss.</title>
        <authorList>
            <person name="Novak L.V.F."/>
            <person name="Treitli S.C."/>
            <person name="Pyrih J."/>
            <person name="Halakuc P."/>
            <person name="Pipaliya S.V."/>
            <person name="Vacek V."/>
            <person name="Brzon O."/>
            <person name="Soukal P."/>
            <person name="Eme L."/>
            <person name="Dacks J.B."/>
            <person name="Karnkowska A."/>
            <person name="Elias M."/>
            <person name="Hampl V."/>
        </authorList>
    </citation>
    <scope>NUCLEOTIDE SEQUENCE</scope>
    <source>
        <strain evidence="2">RCP-MX</strain>
    </source>
</reference>
<keyword evidence="3" id="KW-1185">Reference proteome</keyword>
<feature type="compositionally biased region" description="Basic and acidic residues" evidence="1">
    <location>
        <begin position="76"/>
        <end position="88"/>
    </location>
</feature>
<feature type="compositionally biased region" description="Pro residues" evidence="1">
    <location>
        <begin position="340"/>
        <end position="353"/>
    </location>
</feature>
<feature type="region of interest" description="Disordered" evidence="1">
    <location>
        <begin position="185"/>
        <end position="235"/>
    </location>
</feature>
<feature type="region of interest" description="Disordered" evidence="1">
    <location>
        <begin position="290"/>
        <end position="361"/>
    </location>
</feature>
<proteinExistence type="predicted"/>
<evidence type="ECO:0000313" key="2">
    <source>
        <dbReference type="EMBL" id="KAJ4455467.1"/>
    </source>
</evidence>
<evidence type="ECO:0000256" key="1">
    <source>
        <dbReference type="SAM" id="MobiDB-lite"/>
    </source>
</evidence>
<evidence type="ECO:0000313" key="3">
    <source>
        <dbReference type="Proteomes" id="UP001141327"/>
    </source>
</evidence>
<feature type="region of interest" description="Disordered" evidence="1">
    <location>
        <begin position="376"/>
        <end position="555"/>
    </location>
</feature>
<dbReference type="Proteomes" id="UP001141327">
    <property type="component" value="Unassembled WGS sequence"/>
</dbReference>
<feature type="compositionally biased region" description="Low complexity" evidence="1">
    <location>
        <begin position="504"/>
        <end position="538"/>
    </location>
</feature>
<accession>A0ABQ8UAT2</accession>
<comment type="caution">
    <text evidence="2">The sequence shown here is derived from an EMBL/GenBank/DDBJ whole genome shotgun (WGS) entry which is preliminary data.</text>
</comment>
<gene>
    <name evidence="2" type="ORF">PAPYR_9615</name>
</gene>
<sequence>MELQDPPEYRMGLGWVIRRSKKASQSVPLVIDPLPVFHSSFDLAEKKPNLDFLSLRSSRRIGTLPGAPRQGSFDGKASRPEEPPHHASDPLLPNSGISSSLTTIGAAAASLPPQPQIATPLSTKPTPPITTITITTTVAAGLPSAIGTPAATTPAITIPGAPAAVTAATASGWAAAPAPPAVSFSIPPSPPPPTVGAGAAPPGRVSSPGPSEPAGRVPAPRAAPPEGRAARTTPSLSLSLIDSFAIPEAAGSPRRPAGGLVADQTEVRAALRVVWDRCLLLPPQEPVLDPACAPSAPSPPPGEGGASDGDPSPAPAVAGMFRGLPPSGSRAGREEAVPSGPVPRPTLARPPCPLEADGDGPLFIDSLLEVLRKRGVLPPDAVRPQPPPRPAAMSPQEYARLLAAVTQPPAPAPASPLRSPVRPADLLSPEPLPMAPPARSRRPTPATGRGPSAPPAPPTGRPAHPIACLAPPQLGRLGDCNGAAPRCRGRAGAGTPLAPPPGQRPQQQQQPGRGAPAAHPGPRGAPTRPRALLRLAAPSPAPAAPAPPASRRRPD</sequence>
<protein>
    <submittedName>
        <fullName evidence="2">Uncharacterized protein</fullName>
    </submittedName>
</protein>